<reference evidence="1 2" key="1">
    <citation type="submission" date="2020-04" db="EMBL/GenBank/DDBJ databases">
        <title>Nesterenkonia sp. nov., isolated from marine sediment.</title>
        <authorList>
            <person name="Zhang G."/>
        </authorList>
    </citation>
    <scope>NUCLEOTIDE SEQUENCE [LARGE SCALE GENOMIC DNA]</scope>
    <source>
        <strain evidence="1 2">MY13</strain>
    </source>
</reference>
<dbReference type="EMBL" id="JABAHY010000001">
    <property type="protein sequence ID" value="NLS08475.1"/>
    <property type="molecule type" value="Genomic_DNA"/>
</dbReference>
<gene>
    <name evidence="1" type="ORF">HGQ17_00330</name>
</gene>
<accession>A0A7X8THG0</accession>
<comment type="caution">
    <text evidence="1">The sequence shown here is derived from an EMBL/GenBank/DDBJ whole genome shotgun (WGS) entry which is preliminary data.</text>
</comment>
<name>A0A7X8THG0_9MICC</name>
<protein>
    <submittedName>
        <fullName evidence="1">Uncharacterized protein</fullName>
    </submittedName>
</protein>
<dbReference type="Proteomes" id="UP000523139">
    <property type="component" value="Unassembled WGS sequence"/>
</dbReference>
<dbReference type="AlphaFoldDB" id="A0A7X8THG0"/>
<evidence type="ECO:0000313" key="2">
    <source>
        <dbReference type="Proteomes" id="UP000523139"/>
    </source>
</evidence>
<sequence>MANGLMSAVSQYSQPERIALSAGQALVSWAERQAELRAAGRTAAAARRVRREELSQYAFEQREAAILKGLQQPRPW</sequence>
<keyword evidence="2" id="KW-1185">Reference proteome</keyword>
<dbReference type="RefSeq" id="WP_168885983.1">
    <property type="nucleotide sequence ID" value="NZ_JABAHY010000001.1"/>
</dbReference>
<proteinExistence type="predicted"/>
<organism evidence="1 2">
    <name type="scientific">Nesterenkonia sedimenti</name>
    <dbReference type="NCBI Taxonomy" id="1463632"/>
    <lineage>
        <taxon>Bacteria</taxon>
        <taxon>Bacillati</taxon>
        <taxon>Actinomycetota</taxon>
        <taxon>Actinomycetes</taxon>
        <taxon>Micrococcales</taxon>
        <taxon>Micrococcaceae</taxon>
        <taxon>Nesterenkonia</taxon>
    </lineage>
</organism>
<evidence type="ECO:0000313" key="1">
    <source>
        <dbReference type="EMBL" id="NLS08475.1"/>
    </source>
</evidence>